<dbReference type="Proteomes" id="UP000220922">
    <property type="component" value="Unassembled WGS sequence"/>
</dbReference>
<dbReference type="CDD" id="cd05466">
    <property type="entry name" value="PBP2_LTTR_substrate"/>
    <property type="match status" value="1"/>
</dbReference>
<keyword evidence="7" id="KW-1185">Reference proteome</keyword>
<comment type="caution">
    <text evidence="6">The sequence shown here is derived from an EMBL/GenBank/DDBJ whole genome shotgun (WGS) entry which is preliminary data.</text>
</comment>
<keyword evidence="4" id="KW-0804">Transcription</keyword>
<organism evidence="6 7">
    <name type="scientific">Candidatus Chloroploca asiatica</name>
    <dbReference type="NCBI Taxonomy" id="1506545"/>
    <lineage>
        <taxon>Bacteria</taxon>
        <taxon>Bacillati</taxon>
        <taxon>Chloroflexota</taxon>
        <taxon>Chloroflexia</taxon>
        <taxon>Chloroflexales</taxon>
        <taxon>Chloroflexineae</taxon>
        <taxon>Oscillochloridaceae</taxon>
        <taxon>Candidatus Chloroploca</taxon>
    </lineage>
</organism>
<proteinExistence type="inferred from homology"/>
<dbReference type="EMBL" id="LYXE01000092">
    <property type="protein sequence ID" value="PDV98569.1"/>
    <property type="molecule type" value="Genomic_DNA"/>
</dbReference>
<dbReference type="PRINTS" id="PR00039">
    <property type="entry name" value="HTHLYSR"/>
</dbReference>
<dbReference type="InterPro" id="IPR036388">
    <property type="entry name" value="WH-like_DNA-bd_sf"/>
</dbReference>
<dbReference type="InterPro" id="IPR005119">
    <property type="entry name" value="LysR_subst-bd"/>
</dbReference>
<evidence type="ECO:0000313" key="6">
    <source>
        <dbReference type="EMBL" id="PDV98569.1"/>
    </source>
</evidence>
<dbReference type="SUPFAM" id="SSF53850">
    <property type="entry name" value="Periplasmic binding protein-like II"/>
    <property type="match status" value="1"/>
</dbReference>
<protein>
    <submittedName>
        <fullName evidence="6">LysR family transcriptional regulator</fullName>
    </submittedName>
</protein>
<dbReference type="FunFam" id="1.10.10.10:FF:000001">
    <property type="entry name" value="LysR family transcriptional regulator"/>
    <property type="match status" value="1"/>
</dbReference>
<feature type="domain" description="HTH lysR-type" evidence="5">
    <location>
        <begin position="1"/>
        <end position="58"/>
    </location>
</feature>
<evidence type="ECO:0000256" key="2">
    <source>
        <dbReference type="ARBA" id="ARBA00023015"/>
    </source>
</evidence>
<evidence type="ECO:0000259" key="5">
    <source>
        <dbReference type="PROSITE" id="PS50931"/>
    </source>
</evidence>
<keyword evidence="3" id="KW-0238">DNA-binding</keyword>
<gene>
    <name evidence="6" type="ORF">A9Q02_14815</name>
</gene>
<reference evidence="6 7" key="1">
    <citation type="submission" date="2016-05" db="EMBL/GenBank/DDBJ databases">
        <authorList>
            <person name="Lavstsen T."/>
            <person name="Jespersen J.S."/>
        </authorList>
    </citation>
    <scope>NUCLEOTIDE SEQUENCE [LARGE SCALE GENOMIC DNA]</scope>
    <source>
        <strain evidence="6 7">B7-9</strain>
    </source>
</reference>
<evidence type="ECO:0000256" key="3">
    <source>
        <dbReference type="ARBA" id="ARBA00023125"/>
    </source>
</evidence>
<sequence>MELRHLRYFEAVARHSHVTRAAAELHIAQPALSKQISQLEHELGVALFDRVGRNVRLTEAGEALLPHARAVMAQVESARAEMAERVGLSRGRASVGTPPTVGTQLLPRVLAAFNRRYPGIELRLHEAGVQTLFDLLEAGLTDVGIVTLPVEDEHLTVVPLFTEEMVIVVCRDHALAAQGMAQMADFQEASWVLSPENYELREATLTACQQAGFTPRVVLDGGETDTLLRFVAAGIGIALVPRLAVQETSEVMMLRVTDQKLERTLGLVWRGDRVASPAARALREFLVTQLKRSVYV</sequence>
<dbReference type="InterPro" id="IPR036390">
    <property type="entry name" value="WH_DNA-bd_sf"/>
</dbReference>
<dbReference type="GO" id="GO:0003677">
    <property type="term" value="F:DNA binding"/>
    <property type="evidence" value="ECO:0007669"/>
    <property type="project" value="UniProtKB-KW"/>
</dbReference>
<accession>A0A2H3L1M7</accession>
<dbReference type="Gene3D" id="3.40.190.290">
    <property type="match status" value="1"/>
</dbReference>
<dbReference type="InterPro" id="IPR000847">
    <property type="entry name" value="LysR_HTH_N"/>
</dbReference>
<dbReference type="SUPFAM" id="SSF46785">
    <property type="entry name" value="Winged helix' DNA-binding domain"/>
    <property type="match status" value="1"/>
</dbReference>
<dbReference type="AlphaFoldDB" id="A0A2H3L1M7"/>
<dbReference type="RefSeq" id="WP_097653392.1">
    <property type="nucleotide sequence ID" value="NZ_LYXE01000092.1"/>
</dbReference>
<dbReference type="GO" id="GO:0005829">
    <property type="term" value="C:cytosol"/>
    <property type="evidence" value="ECO:0007669"/>
    <property type="project" value="TreeGrafter"/>
</dbReference>
<name>A0A2H3L1M7_9CHLR</name>
<dbReference type="Pfam" id="PF03466">
    <property type="entry name" value="LysR_substrate"/>
    <property type="match status" value="1"/>
</dbReference>
<dbReference type="Pfam" id="PF00126">
    <property type="entry name" value="HTH_1"/>
    <property type="match status" value="1"/>
</dbReference>
<dbReference type="GO" id="GO:0003700">
    <property type="term" value="F:DNA-binding transcription factor activity"/>
    <property type="evidence" value="ECO:0007669"/>
    <property type="project" value="InterPro"/>
</dbReference>
<dbReference type="PANTHER" id="PTHR30419">
    <property type="entry name" value="HTH-TYPE TRANSCRIPTIONAL REGULATOR YBHD"/>
    <property type="match status" value="1"/>
</dbReference>
<comment type="similarity">
    <text evidence="1">Belongs to the LysR transcriptional regulatory family.</text>
</comment>
<dbReference type="PROSITE" id="PS50931">
    <property type="entry name" value="HTH_LYSR"/>
    <property type="match status" value="1"/>
</dbReference>
<dbReference type="OrthoDB" id="9803714at2"/>
<evidence type="ECO:0000256" key="1">
    <source>
        <dbReference type="ARBA" id="ARBA00009437"/>
    </source>
</evidence>
<evidence type="ECO:0000256" key="4">
    <source>
        <dbReference type="ARBA" id="ARBA00023163"/>
    </source>
</evidence>
<evidence type="ECO:0000313" key="7">
    <source>
        <dbReference type="Proteomes" id="UP000220922"/>
    </source>
</evidence>
<dbReference type="InterPro" id="IPR050950">
    <property type="entry name" value="HTH-type_LysR_regulators"/>
</dbReference>
<dbReference type="Gene3D" id="1.10.10.10">
    <property type="entry name" value="Winged helix-like DNA-binding domain superfamily/Winged helix DNA-binding domain"/>
    <property type="match status" value="1"/>
</dbReference>
<keyword evidence="2" id="KW-0805">Transcription regulation</keyword>